<dbReference type="OrthoDB" id="6494950at2759"/>
<evidence type="ECO:0000313" key="2">
    <source>
        <dbReference type="EMBL" id="OQR74341.1"/>
    </source>
</evidence>
<accession>A0A1V9XLL6</accession>
<organism evidence="2 3">
    <name type="scientific">Tropilaelaps mercedesae</name>
    <dbReference type="NCBI Taxonomy" id="418985"/>
    <lineage>
        <taxon>Eukaryota</taxon>
        <taxon>Metazoa</taxon>
        <taxon>Ecdysozoa</taxon>
        <taxon>Arthropoda</taxon>
        <taxon>Chelicerata</taxon>
        <taxon>Arachnida</taxon>
        <taxon>Acari</taxon>
        <taxon>Parasitiformes</taxon>
        <taxon>Mesostigmata</taxon>
        <taxon>Gamasina</taxon>
        <taxon>Dermanyssoidea</taxon>
        <taxon>Laelapidae</taxon>
        <taxon>Tropilaelaps</taxon>
    </lineage>
</organism>
<reference evidence="2 3" key="1">
    <citation type="journal article" date="2017" name="Gigascience">
        <title>Draft genome of the honey bee ectoparasitic mite, Tropilaelaps mercedesae, is shaped by the parasitic life history.</title>
        <authorList>
            <person name="Dong X."/>
            <person name="Armstrong S.D."/>
            <person name="Xia D."/>
            <person name="Makepeace B.L."/>
            <person name="Darby A.C."/>
            <person name="Kadowaki T."/>
        </authorList>
    </citation>
    <scope>NUCLEOTIDE SEQUENCE [LARGE SCALE GENOMIC DNA]</scope>
    <source>
        <strain evidence="2">Wuxi-XJTLU</strain>
    </source>
</reference>
<sequence length="223" mass="24100">MKVFAVIALASVAVALPNCDIQAVDMCLTKVIPYANRTSVGATSQAIEEECKKDREAVKCLQDYAESGCLKGDALKAYRHLVSGVAGESALRCQPGTERYDEYLSYVPCTNKAGEGLNRCLRQTSAYIEAAKTAGGTGRLPQTCCSFTKLALCFDEAIGDKCDQKTIDYLRSVQKGIFGMFLDAQCGAYNLNSEKCKALPVLPAGEPKYTTLFGPLLEFLTSQ</sequence>
<keyword evidence="1" id="KW-0732">Signal</keyword>
<evidence type="ECO:0000313" key="3">
    <source>
        <dbReference type="Proteomes" id="UP000192247"/>
    </source>
</evidence>
<gene>
    <name evidence="2" type="ORF">BIW11_09146</name>
</gene>
<keyword evidence="3" id="KW-1185">Reference proteome</keyword>
<dbReference type="EMBL" id="MNPL01008188">
    <property type="protein sequence ID" value="OQR74341.1"/>
    <property type="molecule type" value="Genomic_DNA"/>
</dbReference>
<dbReference type="PANTHER" id="PTHR33964:SF1">
    <property type="entry name" value="RE45066P"/>
    <property type="match status" value="1"/>
</dbReference>
<evidence type="ECO:0000256" key="1">
    <source>
        <dbReference type="SAM" id="SignalP"/>
    </source>
</evidence>
<comment type="caution">
    <text evidence="2">The sequence shown here is derived from an EMBL/GenBank/DDBJ whole genome shotgun (WGS) entry which is preliminary data.</text>
</comment>
<dbReference type="STRING" id="418985.A0A1V9XLL6"/>
<name>A0A1V9XLL6_9ACAR</name>
<feature type="chain" id="PRO_5012303169" evidence="1">
    <location>
        <begin position="16"/>
        <end position="223"/>
    </location>
</feature>
<protein>
    <submittedName>
        <fullName evidence="2">Uncharacterized protein</fullName>
    </submittedName>
</protein>
<dbReference type="AlphaFoldDB" id="A0A1V9XLL6"/>
<feature type="signal peptide" evidence="1">
    <location>
        <begin position="1"/>
        <end position="15"/>
    </location>
</feature>
<dbReference type="PANTHER" id="PTHR33964">
    <property type="entry name" value="RE45066P-RELATED"/>
    <property type="match status" value="1"/>
</dbReference>
<proteinExistence type="predicted"/>
<dbReference type="InParanoid" id="A0A1V9XLL6"/>
<dbReference type="Proteomes" id="UP000192247">
    <property type="component" value="Unassembled WGS sequence"/>
</dbReference>